<evidence type="ECO:0000313" key="2">
    <source>
        <dbReference type="EMBL" id="KAF9790509.1"/>
    </source>
</evidence>
<feature type="compositionally biased region" description="Low complexity" evidence="1">
    <location>
        <begin position="21"/>
        <end position="31"/>
    </location>
</feature>
<dbReference type="OrthoDB" id="2419903at2759"/>
<evidence type="ECO:0008006" key="4">
    <source>
        <dbReference type="Google" id="ProtNLM"/>
    </source>
</evidence>
<organism evidence="2 3">
    <name type="scientific">Thelephora terrestris</name>
    <dbReference type="NCBI Taxonomy" id="56493"/>
    <lineage>
        <taxon>Eukaryota</taxon>
        <taxon>Fungi</taxon>
        <taxon>Dikarya</taxon>
        <taxon>Basidiomycota</taxon>
        <taxon>Agaricomycotina</taxon>
        <taxon>Agaricomycetes</taxon>
        <taxon>Thelephorales</taxon>
        <taxon>Thelephoraceae</taxon>
        <taxon>Thelephora</taxon>
    </lineage>
</organism>
<sequence length="339" mass="37013">MDRGRDYGGGGSRRAHSPEYGSSQKSSSKKGGLCEVCGKRPRFVEWNGLVHPYCGRTCARASQPLCKYPPCNYPGKSTFSGYCGPGHARDAVQDGHATPCVECKKQPQAIDELCLGCNSSLGRSTEPRLKELSLQDPQAASLIDNFNHMWKGPEPVEIGKVYEIRLPPNMVKSRDAYHNKLIAVKKPRQIQTFHSTQCICDLGTNSTEFCDWSGCGICAILLTAFTEFEFDARSNTGRFGPGIYSYLNPSLADKWAVSTTSSPYKVMLACEVNLLPPRQKAPFFSGLCSSREEGPLVYVSGAEAITPKYLILYSKPKSSTSLSKGSPTGSSGRNSILHE</sequence>
<accession>A0A9P6HML0</accession>
<protein>
    <recommendedName>
        <fullName evidence="4">PARP catalytic domain-containing protein</fullName>
    </recommendedName>
</protein>
<name>A0A9P6HML0_9AGAM</name>
<reference evidence="2" key="2">
    <citation type="submission" date="2020-11" db="EMBL/GenBank/DDBJ databases">
        <authorList>
            <consortium name="DOE Joint Genome Institute"/>
            <person name="Kuo A."/>
            <person name="Miyauchi S."/>
            <person name="Kiss E."/>
            <person name="Drula E."/>
            <person name="Kohler A."/>
            <person name="Sanchez-Garcia M."/>
            <person name="Andreopoulos B."/>
            <person name="Barry K.W."/>
            <person name="Bonito G."/>
            <person name="Buee M."/>
            <person name="Carver A."/>
            <person name="Chen C."/>
            <person name="Cichocki N."/>
            <person name="Clum A."/>
            <person name="Culley D."/>
            <person name="Crous P.W."/>
            <person name="Fauchery L."/>
            <person name="Girlanda M."/>
            <person name="Hayes R."/>
            <person name="Keri Z."/>
            <person name="Labutti K."/>
            <person name="Lipzen A."/>
            <person name="Lombard V."/>
            <person name="Magnuson J."/>
            <person name="Maillard F."/>
            <person name="Morin E."/>
            <person name="Murat C."/>
            <person name="Nolan M."/>
            <person name="Ohm R."/>
            <person name="Pangilinan J."/>
            <person name="Pereira M."/>
            <person name="Perotto S."/>
            <person name="Peter M."/>
            <person name="Riley R."/>
            <person name="Sitrit Y."/>
            <person name="Stielow B."/>
            <person name="Szollosi G."/>
            <person name="Zifcakova L."/>
            <person name="Stursova M."/>
            <person name="Spatafora J.W."/>
            <person name="Tedersoo L."/>
            <person name="Vaario L.-M."/>
            <person name="Yamada A."/>
            <person name="Yan M."/>
            <person name="Wang P."/>
            <person name="Xu J."/>
            <person name="Bruns T."/>
            <person name="Baldrian P."/>
            <person name="Vilgalys R."/>
            <person name="Henrissat B."/>
            <person name="Grigoriev I.V."/>
            <person name="Hibbett D."/>
            <person name="Nagy L.G."/>
            <person name="Martin F.M."/>
        </authorList>
    </citation>
    <scope>NUCLEOTIDE SEQUENCE</scope>
    <source>
        <strain evidence="2">UH-Tt-Lm1</strain>
    </source>
</reference>
<dbReference type="EMBL" id="WIUZ02000002">
    <property type="protein sequence ID" value="KAF9790509.1"/>
    <property type="molecule type" value="Genomic_DNA"/>
</dbReference>
<gene>
    <name evidence="2" type="ORF">BJ322DRAFT_1169402</name>
</gene>
<feature type="region of interest" description="Disordered" evidence="1">
    <location>
        <begin position="1"/>
        <end position="32"/>
    </location>
</feature>
<feature type="region of interest" description="Disordered" evidence="1">
    <location>
        <begin position="317"/>
        <end position="339"/>
    </location>
</feature>
<dbReference type="Gene3D" id="3.90.228.10">
    <property type="match status" value="1"/>
</dbReference>
<keyword evidence="3" id="KW-1185">Reference proteome</keyword>
<reference evidence="2" key="1">
    <citation type="journal article" date="2020" name="Nat. Commun.">
        <title>Large-scale genome sequencing of mycorrhizal fungi provides insights into the early evolution of symbiotic traits.</title>
        <authorList>
            <person name="Miyauchi S."/>
            <person name="Kiss E."/>
            <person name="Kuo A."/>
            <person name="Drula E."/>
            <person name="Kohler A."/>
            <person name="Sanchez-Garcia M."/>
            <person name="Morin E."/>
            <person name="Andreopoulos B."/>
            <person name="Barry K.W."/>
            <person name="Bonito G."/>
            <person name="Buee M."/>
            <person name="Carver A."/>
            <person name="Chen C."/>
            <person name="Cichocki N."/>
            <person name="Clum A."/>
            <person name="Culley D."/>
            <person name="Crous P.W."/>
            <person name="Fauchery L."/>
            <person name="Girlanda M."/>
            <person name="Hayes R.D."/>
            <person name="Keri Z."/>
            <person name="LaButti K."/>
            <person name="Lipzen A."/>
            <person name="Lombard V."/>
            <person name="Magnuson J."/>
            <person name="Maillard F."/>
            <person name="Murat C."/>
            <person name="Nolan M."/>
            <person name="Ohm R.A."/>
            <person name="Pangilinan J."/>
            <person name="Pereira M.F."/>
            <person name="Perotto S."/>
            <person name="Peter M."/>
            <person name="Pfister S."/>
            <person name="Riley R."/>
            <person name="Sitrit Y."/>
            <person name="Stielow J.B."/>
            <person name="Szollosi G."/>
            <person name="Zifcakova L."/>
            <person name="Stursova M."/>
            <person name="Spatafora J.W."/>
            <person name="Tedersoo L."/>
            <person name="Vaario L.M."/>
            <person name="Yamada A."/>
            <person name="Yan M."/>
            <person name="Wang P."/>
            <person name="Xu J."/>
            <person name="Bruns T."/>
            <person name="Baldrian P."/>
            <person name="Vilgalys R."/>
            <person name="Dunand C."/>
            <person name="Henrissat B."/>
            <person name="Grigoriev I.V."/>
            <person name="Hibbett D."/>
            <person name="Nagy L.G."/>
            <person name="Martin F.M."/>
        </authorList>
    </citation>
    <scope>NUCLEOTIDE SEQUENCE</scope>
    <source>
        <strain evidence="2">UH-Tt-Lm1</strain>
    </source>
</reference>
<comment type="caution">
    <text evidence="2">The sequence shown here is derived from an EMBL/GenBank/DDBJ whole genome shotgun (WGS) entry which is preliminary data.</text>
</comment>
<proteinExistence type="predicted"/>
<evidence type="ECO:0000313" key="3">
    <source>
        <dbReference type="Proteomes" id="UP000736335"/>
    </source>
</evidence>
<dbReference type="AlphaFoldDB" id="A0A9P6HML0"/>
<dbReference type="SUPFAM" id="SSF56399">
    <property type="entry name" value="ADP-ribosylation"/>
    <property type="match status" value="1"/>
</dbReference>
<dbReference type="Proteomes" id="UP000736335">
    <property type="component" value="Unassembled WGS sequence"/>
</dbReference>
<evidence type="ECO:0000256" key="1">
    <source>
        <dbReference type="SAM" id="MobiDB-lite"/>
    </source>
</evidence>